<dbReference type="AlphaFoldDB" id="A0A4Z1L3M7"/>
<dbReference type="Proteomes" id="UP000297280">
    <property type="component" value="Unassembled WGS sequence"/>
</dbReference>
<evidence type="ECO:0000256" key="1">
    <source>
        <dbReference type="SAM" id="MobiDB-lite"/>
    </source>
</evidence>
<evidence type="ECO:0000313" key="3">
    <source>
        <dbReference type="Proteomes" id="UP000297280"/>
    </source>
</evidence>
<organism evidence="2 3">
    <name type="scientific">Botrytis porri</name>
    <dbReference type="NCBI Taxonomy" id="87229"/>
    <lineage>
        <taxon>Eukaryota</taxon>
        <taxon>Fungi</taxon>
        <taxon>Dikarya</taxon>
        <taxon>Ascomycota</taxon>
        <taxon>Pezizomycotina</taxon>
        <taxon>Leotiomycetes</taxon>
        <taxon>Helotiales</taxon>
        <taxon>Sclerotiniaceae</taxon>
        <taxon>Botrytis</taxon>
    </lineage>
</organism>
<name>A0A4Z1L3M7_9HELO</name>
<evidence type="ECO:0000313" key="2">
    <source>
        <dbReference type="EMBL" id="TGO91326.1"/>
    </source>
</evidence>
<feature type="region of interest" description="Disordered" evidence="1">
    <location>
        <begin position="1"/>
        <end position="37"/>
    </location>
</feature>
<gene>
    <name evidence="2" type="ORF">BPOR_0031g00150</name>
</gene>
<sequence>MSTGSTSYRHKASSAAVSGDHSLGGSKIGQESNTEGNFTMTAGPINMVSGSSVSYTVPSYAVAYFVSNLFQLKRAPRRATGISMRRYRKGEQAR</sequence>
<dbReference type="OrthoDB" id="10467659at2759"/>
<protein>
    <submittedName>
        <fullName evidence="2">Uncharacterized protein</fullName>
    </submittedName>
</protein>
<comment type="caution">
    <text evidence="2">The sequence shown here is derived from an EMBL/GenBank/DDBJ whole genome shotgun (WGS) entry which is preliminary data.</text>
</comment>
<dbReference type="EMBL" id="PQXO01000031">
    <property type="protein sequence ID" value="TGO91326.1"/>
    <property type="molecule type" value="Genomic_DNA"/>
</dbReference>
<keyword evidence="3" id="KW-1185">Reference proteome</keyword>
<accession>A0A4Z1L3M7</accession>
<reference evidence="2 3" key="1">
    <citation type="submission" date="2017-12" db="EMBL/GenBank/DDBJ databases">
        <title>Comparative genomics of Botrytis spp.</title>
        <authorList>
            <person name="Valero-Jimenez C.A."/>
            <person name="Tapia P."/>
            <person name="Veloso J."/>
            <person name="Silva-Moreno E."/>
            <person name="Staats M."/>
            <person name="Valdes J.H."/>
            <person name="Van Kan J.A.L."/>
        </authorList>
    </citation>
    <scope>NUCLEOTIDE SEQUENCE [LARGE SCALE GENOMIC DNA]</scope>
    <source>
        <strain evidence="2 3">MUCL3349</strain>
    </source>
</reference>
<proteinExistence type="predicted"/>